<feature type="chain" id="PRO_5012274310" description="Alternate signal-mediated exported protein, CPF_0494 family" evidence="1">
    <location>
        <begin position="27"/>
        <end position="240"/>
    </location>
</feature>
<name>A0A1M6DPB4_PSEXY</name>
<protein>
    <recommendedName>
        <fullName evidence="4">Alternate signal-mediated exported protein, CPF_0494 family</fullName>
    </recommendedName>
</protein>
<dbReference type="Proteomes" id="UP000184185">
    <property type="component" value="Unassembled WGS sequence"/>
</dbReference>
<proteinExistence type="predicted"/>
<keyword evidence="3" id="KW-1185">Reference proteome</keyword>
<dbReference type="EMBL" id="FQYQ01000005">
    <property type="protein sequence ID" value="SHI75094.1"/>
    <property type="molecule type" value="Genomic_DNA"/>
</dbReference>
<dbReference type="STRING" id="185007.SAMN02910350_02572"/>
<evidence type="ECO:0000313" key="3">
    <source>
        <dbReference type="Proteomes" id="UP000184185"/>
    </source>
</evidence>
<evidence type="ECO:0000256" key="1">
    <source>
        <dbReference type="SAM" id="SignalP"/>
    </source>
</evidence>
<keyword evidence="1" id="KW-0732">Signal</keyword>
<dbReference type="RefSeq" id="WP_072913512.1">
    <property type="nucleotide sequence ID" value="NZ_FQYQ01000005.1"/>
</dbReference>
<reference evidence="2 3" key="1">
    <citation type="submission" date="2016-11" db="EMBL/GenBank/DDBJ databases">
        <authorList>
            <person name="Jaros S."/>
            <person name="Januszkiewicz K."/>
            <person name="Wedrychowicz H."/>
        </authorList>
    </citation>
    <scope>NUCLEOTIDE SEQUENCE [LARGE SCALE GENOMIC DNA]</scope>
    <source>
        <strain evidence="2 3">DSM 14809</strain>
    </source>
</reference>
<sequence length="240" mass="26478">MKKFYKNPLVLLALGLLVIGASTVGATRAAMISQDEADRVNFTTATFSVDILGDVADNQIQFPEINEEEPIKIGKLYNENISVKNDSGGNYNEYIRVVLRKSWKNEIDGGGYRKNLSLTPALIEVKVAPGWYINKDESTDETTVYYRLTPVAQNEEVPFITGIKVNDKVIREVQHGDSSTIIYNEYSYDGACIDISVQADAVQTNSGRDAISAAWGIKDSFTGIDTSGNETTVNFVIEDE</sequence>
<feature type="signal peptide" evidence="1">
    <location>
        <begin position="1"/>
        <end position="26"/>
    </location>
</feature>
<accession>A0A1M6DPB4</accession>
<dbReference type="OrthoDB" id="2043059at2"/>
<organism evidence="2 3">
    <name type="scientific">Pseudobutyrivibrio xylanivorans DSM 14809</name>
    <dbReference type="NCBI Taxonomy" id="1123012"/>
    <lineage>
        <taxon>Bacteria</taxon>
        <taxon>Bacillati</taxon>
        <taxon>Bacillota</taxon>
        <taxon>Clostridia</taxon>
        <taxon>Lachnospirales</taxon>
        <taxon>Lachnospiraceae</taxon>
        <taxon>Pseudobutyrivibrio</taxon>
    </lineage>
</organism>
<gene>
    <name evidence="2" type="ORF">SAMN02745725_00986</name>
</gene>
<evidence type="ECO:0008006" key="4">
    <source>
        <dbReference type="Google" id="ProtNLM"/>
    </source>
</evidence>
<evidence type="ECO:0000313" key="2">
    <source>
        <dbReference type="EMBL" id="SHI75094.1"/>
    </source>
</evidence>
<dbReference type="AlphaFoldDB" id="A0A1M6DPB4"/>